<protein>
    <submittedName>
        <fullName evidence="6">Sulfatase</fullName>
    </submittedName>
</protein>
<dbReference type="Proteomes" id="UP001595699">
    <property type="component" value="Unassembled WGS sequence"/>
</dbReference>
<dbReference type="Gene3D" id="3.40.720.10">
    <property type="entry name" value="Alkaline Phosphatase, subunit A"/>
    <property type="match status" value="1"/>
</dbReference>
<reference evidence="7" key="1">
    <citation type="journal article" date="2019" name="Int. J. Syst. Evol. Microbiol.">
        <title>The Global Catalogue of Microorganisms (GCM) 10K type strain sequencing project: providing services to taxonomists for standard genome sequencing and annotation.</title>
        <authorList>
            <consortium name="The Broad Institute Genomics Platform"/>
            <consortium name="The Broad Institute Genome Sequencing Center for Infectious Disease"/>
            <person name="Wu L."/>
            <person name="Ma J."/>
        </authorList>
    </citation>
    <scope>NUCLEOTIDE SEQUENCE [LARGE SCALE GENOMIC DNA]</scope>
    <source>
        <strain evidence="7">CGMCC 4.7241</strain>
    </source>
</reference>
<evidence type="ECO:0000313" key="7">
    <source>
        <dbReference type="Proteomes" id="UP001595699"/>
    </source>
</evidence>
<name>A0ABV7YLU6_9ACTN</name>
<proteinExistence type="inferred from homology"/>
<keyword evidence="4" id="KW-0325">Glycoprotein</keyword>
<evidence type="ECO:0000313" key="6">
    <source>
        <dbReference type="EMBL" id="MFC3764715.1"/>
    </source>
</evidence>
<dbReference type="InterPro" id="IPR017850">
    <property type="entry name" value="Alkaline_phosphatase_core_sf"/>
</dbReference>
<dbReference type="RefSeq" id="WP_307782455.1">
    <property type="nucleotide sequence ID" value="NZ_JAFBCM010000001.1"/>
</dbReference>
<dbReference type="InterPro" id="IPR000917">
    <property type="entry name" value="Sulfatase_N"/>
</dbReference>
<dbReference type="PANTHER" id="PTHR43108:SF6">
    <property type="entry name" value="N-SULPHOGLUCOSAMINE SULPHOHYDROLASE"/>
    <property type="match status" value="1"/>
</dbReference>
<feature type="domain" description="Sulfatase N-terminal" evidence="5">
    <location>
        <begin position="13"/>
        <end position="352"/>
    </location>
</feature>
<keyword evidence="3" id="KW-0378">Hydrolase</keyword>
<evidence type="ECO:0000259" key="5">
    <source>
        <dbReference type="Pfam" id="PF00884"/>
    </source>
</evidence>
<dbReference type="PANTHER" id="PTHR43108">
    <property type="entry name" value="N-ACETYLGLUCOSAMINE-6-SULFATASE FAMILY MEMBER"/>
    <property type="match status" value="1"/>
</dbReference>
<evidence type="ECO:0000256" key="1">
    <source>
        <dbReference type="ARBA" id="ARBA00008779"/>
    </source>
</evidence>
<keyword evidence="2" id="KW-0732">Signal</keyword>
<dbReference type="InterPro" id="IPR024607">
    <property type="entry name" value="Sulfatase_CS"/>
</dbReference>
<dbReference type="Pfam" id="PF00884">
    <property type="entry name" value="Sulfatase"/>
    <property type="match status" value="1"/>
</dbReference>
<keyword evidence="7" id="KW-1185">Reference proteome</keyword>
<comment type="similarity">
    <text evidence="1">Belongs to the sulfatase family.</text>
</comment>
<organism evidence="6 7">
    <name type="scientific">Tenggerimyces flavus</name>
    <dbReference type="NCBI Taxonomy" id="1708749"/>
    <lineage>
        <taxon>Bacteria</taxon>
        <taxon>Bacillati</taxon>
        <taxon>Actinomycetota</taxon>
        <taxon>Actinomycetes</taxon>
        <taxon>Propionibacteriales</taxon>
        <taxon>Nocardioidaceae</taxon>
        <taxon>Tenggerimyces</taxon>
    </lineage>
</organism>
<comment type="caution">
    <text evidence="6">The sequence shown here is derived from an EMBL/GenBank/DDBJ whole genome shotgun (WGS) entry which is preliminary data.</text>
</comment>
<dbReference type="EMBL" id="JBHRZH010000031">
    <property type="protein sequence ID" value="MFC3764715.1"/>
    <property type="molecule type" value="Genomic_DNA"/>
</dbReference>
<evidence type="ECO:0000256" key="2">
    <source>
        <dbReference type="ARBA" id="ARBA00022729"/>
    </source>
</evidence>
<dbReference type="CDD" id="cd16031">
    <property type="entry name" value="G6S_like"/>
    <property type="match status" value="1"/>
</dbReference>
<dbReference type="PROSITE" id="PS00523">
    <property type="entry name" value="SULFATASE_1"/>
    <property type="match status" value="1"/>
</dbReference>
<sequence length="472" mass="53169">MVELHRRSTRRQPNIVFIMSDDHAAHAIGAYGSVINETPHIDRLGAEGMRFDNAFCTNAICAPSRAAILTGTYNHVNAVTTLSAPFDATQVSFPALLREAGYQTGLFGKWHLGHGGVHDPVGFDAWEVLPDQGEYHDPTFLSPAGSRVRRGYATDLITDLALDWLDDRDDTRPFCLLVHHKAPHRPWEPDARHANLYADKDIPLPATYFDDYSHRASAAENARMRVSRDLTPTDLKESPPPGLSDEEHARWAYQRYLKDYLRCVASVDDNVGRLLDYLSGEGLADDTLVVYTSDQGFFLGDHGWYDKRFMYEESLRMPFLVRYPGVVAAGSVCDDLVVNVDFAQTFLALAGVPAPARMQGHSLLPLLHGERPDDWRTSVYYRYWEHLDTSHHVCSHYGVRTKEHKLVYYYGSGFGQAGASSESRTPEWELFDLVRDPRELHSRYDDPAYATVVKELTEELARVQAEVGDVPA</sequence>
<accession>A0ABV7YLU6</accession>
<dbReference type="SUPFAM" id="SSF53649">
    <property type="entry name" value="Alkaline phosphatase-like"/>
    <property type="match status" value="1"/>
</dbReference>
<evidence type="ECO:0000256" key="3">
    <source>
        <dbReference type="ARBA" id="ARBA00022801"/>
    </source>
</evidence>
<gene>
    <name evidence="6" type="ORF">ACFOUW_28005</name>
</gene>
<evidence type="ECO:0000256" key="4">
    <source>
        <dbReference type="ARBA" id="ARBA00023180"/>
    </source>
</evidence>